<protein>
    <submittedName>
        <fullName evidence="5">Transcriptional regulator</fullName>
    </submittedName>
</protein>
<organism evidence="5 6">
    <name type="scientific">Staphylococcus gallinarum</name>
    <dbReference type="NCBI Taxonomy" id="1293"/>
    <lineage>
        <taxon>Bacteria</taxon>
        <taxon>Bacillati</taxon>
        <taxon>Bacillota</taxon>
        <taxon>Bacilli</taxon>
        <taxon>Bacillales</taxon>
        <taxon>Staphylococcaceae</taxon>
        <taxon>Staphylococcus</taxon>
    </lineage>
</organism>
<keyword evidence="3" id="KW-0804">Transcription</keyword>
<evidence type="ECO:0000313" key="5">
    <source>
        <dbReference type="EMBL" id="SUM34497.1"/>
    </source>
</evidence>
<name>A0A380FJV0_STAGA</name>
<evidence type="ECO:0000256" key="2">
    <source>
        <dbReference type="ARBA" id="ARBA00023125"/>
    </source>
</evidence>
<evidence type="ECO:0000313" key="6">
    <source>
        <dbReference type="Proteomes" id="UP000255277"/>
    </source>
</evidence>
<dbReference type="AlphaFoldDB" id="A0A380FJV0"/>
<dbReference type="GO" id="GO:0003677">
    <property type="term" value="F:DNA binding"/>
    <property type="evidence" value="ECO:0007669"/>
    <property type="project" value="UniProtKB-KW"/>
</dbReference>
<dbReference type="Proteomes" id="UP000255277">
    <property type="component" value="Unassembled WGS sequence"/>
</dbReference>
<keyword evidence="2" id="KW-0238">DNA-binding</keyword>
<evidence type="ECO:0000259" key="4">
    <source>
        <dbReference type="Pfam" id="PF13377"/>
    </source>
</evidence>
<dbReference type="Gene3D" id="3.40.50.2300">
    <property type="match status" value="1"/>
</dbReference>
<gene>
    <name evidence="5" type="ORF">NCTC12195_04022</name>
</gene>
<accession>A0A380FJV0</accession>
<evidence type="ECO:0000256" key="3">
    <source>
        <dbReference type="ARBA" id="ARBA00023163"/>
    </source>
</evidence>
<dbReference type="SUPFAM" id="SSF53822">
    <property type="entry name" value="Periplasmic binding protein-like I"/>
    <property type="match status" value="1"/>
</dbReference>
<dbReference type="EMBL" id="UHDK01000001">
    <property type="protein sequence ID" value="SUM34497.1"/>
    <property type="molecule type" value="Genomic_DNA"/>
</dbReference>
<proteinExistence type="predicted"/>
<reference evidence="5 6" key="1">
    <citation type="submission" date="2018-06" db="EMBL/GenBank/DDBJ databases">
        <authorList>
            <consortium name="Pathogen Informatics"/>
            <person name="Doyle S."/>
        </authorList>
    </citation>
    <scope>NUCLEOTIDE SEQUENCE [LARGE SCALE GENOMIC DNA]</scope>
    <source>
        <strain evidence="5 6">NCTC12195</strain>
    </source>
</reference>
<evidence type="ECO:0000256" key="1">
    <source>
        <dbReference type="ARBA" id="ARBA00023015"/>
    </source>
</evidence>
<sequence length="80" mass="9049">MIWLLLVFYNSYKSENIKLPDEVKLVSFNDLEVIQYAVPSVSGVHIPVDEFGRTAVRMAEERINKTRKIAIHVCSGGAIK</sequence>
<dbReference type="InterPro" id="IPR028082">
    <property type="entry name" value="Peripla_BP_I"/>
</dbReference>
<keyword evidence="1" id="KW-0805">Transcription regulation</keyword>
<dbReference type="InterPro" id="IPR046335">
    <property type="entry name" value="LacI/GalR-like_sensor"/>
</dbReference>
<feature type="domain" description="Transcriptional regulator LacI/GalR-like sensor" evidence="4">
    <location>
        <begin position="13"/>
        <end position="71"/>
    </location>
</feature>
<dbReference type="Pfam" id="PF13377">
    <property type="entry name" value="Peripla_BP_3"/>
    <property type="match status" value="1"/>
</dbReference>